<keyword evidence="1" id="KW-0805">Transcription regulation</keyword>
<evidence type="ECO:0000256" key="2">
    <source>
        <dbReference type="ARBA" id="ARBA00023125"/>
    </source>
</evidence>
<evidence type="ECO:0000313" key="6">
    <source>
        <dbReference type="Proteomes" id="UP001230908"/>
    </source>
</evidence>
<keyword evidence="6" id="KW-1185">Reference proteome</keyword>
<evidence type="ECO:0000256" key="3">
    <source>
        <dbReference type="ARBA" id="ARBA00023163"/>
    </source>
</evidence>
<dbReference type="InterPro" id="IPR036388">
    <property type="entry name" value="WH-like_DNA-bd_sf"/>
</dbReference>
<feature type="domain" description="HTH marR-type" evidence="4">
    <location>
        <begin position="13"/>
        <end position="146"/>
    </location>
</feature>
<protein>
    <submittedName>
        <fullName evidence="5">MarR family transcriptional regulator</fullName>
    </submittedName>
</protein>
<dbReference type="PROSITE" id="PS50995">
    <property type="entry name" value="HTH_MARR_2"/>
    <property type="match status" value="1"/>
</dbReference>
<sequence length="150" mass="16963">MPGLPVRPQALASEDVVLLVTRAERLLSRRLRDVLDAHGRTPDEWRVLSILADGAGHPMTEISDLAFLPPGTLTKLVDHLVDENLVYRRIDPMDRRRIRAYITPRGRTTHERVTRDVRAVWDQLPIGYEESARLADLLRLLAGALEHPPG</sequence>
<evidence type="ECO:0000259" key="4">
    <source>
        <dbReference type="PROSITE" id="PS50995"/>
    </source>
</evidence>
<dbReference type="InterPro" id="IPR039422">
    <property type="entry name" value="MarR/SlyA-like"/>
</dbReference>
<reference evidence="5 6" key="1">
    <citation type="submission" date="2023-08" db="EMBL/GenBank/DDBJ databases">
        <title>Phytohabitans sansha sp. nov., isolated from marine sediment.</title>
        <authorList>
            <person name="Zhao Y."/>
            <person name="Yi K."/>
        </authorList>
    </citation>
    <scope>NUCLEOTIDE SEQUENCE [LARGE SCALE GENOMIC DNA]</scope>
    <source>
        <strain evidence="5 6">ZYX-F-186</strain>
    </source>
</reference>
<gene>
    <name evidence="5" type="ORF">RB614_25690</name>
</gene>
<dbReference type="RefSeq" id="WP_308715194.1">
    <property type="nucleotide sequence ID" value="NZ_JAVHUY010000026.1"/>
</dbReference>
<dbReference type="InterPro" id="IPR000835">
    <property type="entry name" value="HTH_MarR-typ"/>
</dbReference>
<dbReference type="PANTHER" id="PTHR33164:SF64">
    <property type="entry name" value="TRANSCRIPTIONAL REGULATOR SLYA"/>
    <property type="match status" value="1"/>
</dbReference>
<dbReference type="SUPFAM" id="SSF46785">
    <property type="entry name" value="Winged helix' DNA-binding domain"/>
    <property type="match status" value="1"/>
</dbReference>
<dbReference type="SMART" id="SM00347">
    <property type="entry name" value="HTH_MARR"/>
    <property type="match status" value="1"/>
</dbReference>
<evidence type="ECO:0000256" key="1">
    <source>
        <dbReference type="ARBA" id="ARBA00023015"/>
    </source>
</evidence>
<dbReference type="PANTHER" id="PTHR33164">
    <property type="entry name" value="TRANSCRIPTIONAL REGULATOR, MARR FAMILY"/>
    <property type="match status" value="1"/>
</dbReference>
<organism evidence="5 6">
    <name type="scientific">Phytohabitans maris</name>
    <dbReference type="NCBI Taxonomy" id="3071409"/>
    <lineage>
        <taxon>Bacteria</taxon>
        <taxon>Bacillati</taxon>
        <taxon>Actinomycetota</taxon>
        <taxon>Actinomycetes</taxon>
        <taxon>Micromonosporales</taxon>
        <taxon>Micromonosporaceae</taxon>
    </lineage>
</organism>
<keyword evidence="2" id="KW-0238">DNA-binding</keyword>
<keyword evidence="3" id="KW-0804">Transcription</keyword>
<dbReference type="EMBL" id="JAVHUY010000026">
    <property type="protein sequence ID" value="MDQ7907922.1"/>
    <property type="molecule type" value="Genomic_DNA"/>
</dbReference>
<evidence type="ECO:0000313" key="5">
    <source>
        <dbReference type="EMBL" id="MDQ7907922.1"/>
    </source>
</evidence>
<dbReference type="Gene3D" id="1.10.10.10">
    <property type="entry name" value="Winged helix-like DNA-binding domain superfamily/Winged helix DNA-binding domain"/>
    <property type="match status" value="1"/>
</dbReference>
<name>A0ABU0ZND9_9ACTN</name>
<comment type="caution">
    <text evidence="5">The sequence shown here is derived from an EMBL/GenBank/DDBJ whole genome shotgun (WGS) entry which is preliminary data.</text>
</comment>
<dbReference type="InterPro" id="IPR036390">
    <property type="entry name" value="WH_DNA-bd_sf"/>
</dbReference>
<dbReference type="Proteomes" id="UP001230908">
    <property type="component" value="Unassembled WGS sequence"/>
</dbReference>
<proteinExistence type="predicted"/>
<dbReference type="Pfam" id="PF12802">
    <property type="entry name" value="MarR_2"/>
    <property type="match status" value="1"/>
</dbReference>
<accession>A0ABU0ZND9</accession>